<dbReference type="GO" id="GO:0003700">
    <property type="term" value="F:DNA-binding transcription factor activity"/>
    <property type="evidence" value="ECO:0007669"/>
    <property type="project" value="TreeGrafter"/>
</dbReference>
<evidence type="ECO:0000259" key="4">
    <source>
        <dbReference type="PROSITE" id="PS50932"/>
    </source>
</evidence>
<dbReference type="InterPro" id="IPR000843">
    <property type="entry name" value="HTH_LacI"/>
</dbReference>
<keyword evidence="1" id="KW-0805">Transcription regulation</keyword>
<dbReference type="PANTHER" id="PTHR30146">
    <property type="entry name" value="LACI-RELATED TRANSCRIPTIONAL REPRESSOR"/>
    <property type="match status" value="1"/>
</dbReference>
<dbReference type="Gene3D" id="3.40.50.2300">
    <property type="match status" value="2"/>
</dbReference>
<dbReference type="CDD" id="cd01544">
    <property type="entry name" value="PBP1_GalR"/>
    <property type="match status" value="1"/>
</dbReference>
<dbReference type="Gene3D" id="1.10.260.40">
    <property type="entry name" value="lambda repressor-like DNA-binding domains"/>
    <property type="match status" value="1"/>
</dbReference>
<dbReference type="CDD" id="cd01392">
    <property type="entry name" value="HTH_LacI"/>
    <property type="match status" value="1"/>
</dbReference>
<feature type="domain" description="HTH lacI-type" evidence="4">
    <location>
        <begin position="11"/>
        <end position="57"/>
    </location>
</feature>
<dbReference type="GO" id="GO:0000976">
    <property type="term" value="F:transcription cis-regulatory region binding"/>
    <property type="evidence" value="ECO:0007669"/>
    <property type="project" value="TreeGrafter"/>
</dbReference>
<evidence type="ECO:0000313" key="6">
    <source>
        <dbReference type="Proteomes" id="UP000388452"/>
    </source>
</evidence>
<dbReference type="SUPFAM" id="SSF53822">
    <property type="entry name" value="Periplasmic binding protein-like I"/>
    <property type="match status" value="1"/>
</dbReference>
<dbReference type="PROSITE" id="PS50932">
    <property type="entry name" value="HTH_LACI_2"/>
    <property type="match status" value="1"/>
</dbReference>
<dbReference type="Proteomes" id="UP000388452">
    <property type="component" value="Chromosome"/>
</dbReference>
<dbReference type="InterPro" id="IPR028082">
    <property type="entry name" value="Peripla_BP_I"/>
</dbReference>
<accession>A0A5P8JP36</accession>
<sequence length="342" mass="38133">MISILRRYRMVTIKQIATESGYSSATVSRLLNNDPTLSITDDTKDRILAVAAQLGYTKRNLEPPRHDIGLFYWLTPEEDLQDTYFEAMRECLEEHANKARMRLHIYEHGTDIQAIQEKLDGFLAMGNFTAEELDALSALSPYGVFLDSNPDPTRFHAVLPNLSQITRSAIDAFVKAGITRIGFIGPTYFNPNTHQEEPDIRERIFEQYMQQLGLWEPEFVFSHGNVSVTNGKVLAQQALDKFGPDHLPAGLFIGSDPLAVGVLQVFNNAGVVVPRDTALISVNNLELAKYLSPPLSTFNISLDDETRMAVSMLVDALAGKRTAPKFVCHMGAELVLRQSFTG</sequence>
<dbReference type="PANTHER" id="PTHR30146:SF149">
    <property type="entry name" value="HTH-TYPE TRANSCRIPTIONAL REGULATOR EBGR"/>
    <property type="match status" value="1"/>
</dbReference>
<evidence type="ECO:0000313" key="5">
    <source>
        <dbReference type="EMBL" id="QFQ91025.1"/>
    </source>
</evidence>
<dbReference type="Pfam" id="PF13377">
    <property type="entry name" value="Peripla_BP_3"/>
    <property type="match status" value="1"/>
</dbReference>
<proteinExistence type="predicted"/>
<dbReference type="Pfam" id="PF00356">
    <property type="entry name" value="LacI"/>
    <property type="match status" value="1"/>
</dbReference>
<organism evidence="5 6">
    <name type="scientific">Lacticaseibacillus manihotivorans</name>
    <dbReference type="NCBI Taxonomy" id="88233"/>
    <lineage>
        <taxon>Bacteria</taxon>
        <taxon>Bacillati</taxon>
        <taxon>Bacillota</taxon>
        <taxon>Bacilli</taxon>
        <taxon>Lactobacillales</taxon>
        <taxon>Lactobacillaceae</taxon>
        <taxon>Lacticaseibacillus</taxon>
    </lineage>
</organism>
<evidence type="ECO:0000256" key="3">
    <source>
        <dbReference type="ARBA" id="ARBA00023163"/>
    </source>
</evidence>
<protein>
    <submittedName>
        <fullName evidence="5">LacI family DNA-binding transcriptional regulator</fullName>
    </submittedName>
</protein>
<evidence type="ECO:0000256" key="2">
    <source>
        <dbReference type="ARBA" id="ARBA00023125"/>
    </source>
</evidence>
<dbReference type="AlphaFoldDB" id="A0A5P8JP36"/>
<keyword evidence="3" id="KW-0804">Transcription</keyword>
<dbReference type="SUPFAM" id="SSF47413">
    <property type="entry name" value="lambda repressor-like DNA-binding domains"/>
    <property type="match status" value="1"/>
</dbReference>
<name>A0A5P8JP36_9LACO</name>
<dbReference type="SMART" id="SM00354">
    <property type="entry name" value="HTH_LACI"/>
    <property type="match status" value="1"/>
</dbReference>
<gene>
    <name evidence="5" type="ORF">LM010_06125</name>
</gene>
<dbReference type="EMBL" id="CP045068">
    <property type="protein sequence ID" value="QFQ91025.1"/>
    <property type="molecule type" value="Genomic_DNA"/>
</dbReference>
<reference evidence="5 6" key="1">
    <citation type="submission" date="2019-10" db="EMBL/GenBank/DDBJ databases">
        <title>Genome sequencing of Lactobacillus manihotivorans.</title>
        <authorList>
            <person name="Kim K."/>
        </authorList>
    </citation>
    <scope>NUCLEOTIDE SEQUENCE [LARGE SCALE GENOMIC DNA]</scope>
    <source>
        <strain evidence="5 6">LM010</strain>
    </source>
</reference>
<evidence type="ECO:0000256" key="1">
    <source>
        <dbReference type="ARBA" id="ARBA00023015"/>
    </source>
</evidence>
<dbReference type="InterPro" id="IPR010982">
    <property type="entry name" value="Lambda_DNA-bd_dom_sf"/>
</dbReference>
<keyword evidence="2 5" id="KW-0238">DNA-binding</keyword>
<dbReference type="InterPro" id="IPR046335">
    <property type="entry name" value="LacI/GalR-like_sensor"/>
</dbReference>